<dbReference type="InterPro" id="IPR001789">
    <property type="entry name" value="Sig_transdc_resp-reg_receiver"/>
</dbReference>
<feature type="domain" description="Response regulatory" evidence="4">
    <location>
        <begin position="151"/>
        <end position="270"/>
    </location>
</feature>
<reference evidence="5 6" key="1">
    <citation type="submission" date="2017-01" db="EMBL/GenBank/DDBJ databases">
        <authorList>
            <person name="Mah S.A."/>
            <person name="Swanson W.J."/>
            <person name="Moy G.W."/>
            <person name="Vacquier V.D."/>
        </authorList>
    </citation>
    <scope>NUCLEOTIDE SEQUENCE [LARGE SCALE GENOMIC DNA]</scope>
    <source>
        <strain evidence="5 6">DSM 26375</strain>
    </source>
</reference>
<gene>
    <name evidence="5" type="ORF">SAMN05421774_102533</name>
</gene>
<sequence>MEQTPFRPVDVLRRLETAYSAQAEAGSGSFEAFGSLGCENGRIGDPEAMMSLVQTILGLAPFDRPGRSLRLKVSAKVGKPIVVDVLADEELPPVDPSVEDLVVRLGGTVATITNTQGRTVRITLPWPEIQLDDARDDVAPEEDAASLEGVRILIADDSATNRLVLEEMLADTRAELTSVQDGKEAVDIWLDGQFDLLLLDISMPVMDGVTAIREIRAAEVTRGMAPTAAIAVTANALVNQVADYLVAGFDTHLAKPFRRKDLMHAILTLRK</sequence>
<dbReference type="GO" id="GO:0000160">
    <property type="term" value="P:phosphorelay signal transduction system"/>
    <property type="evidence" value="ECO:0007669"/>
    <property type="project" value="UniProtKB-KW"/>
</dbReference>
<proteinExistence type="predicted"/>
<dbReference type="InterPro" id="IPR011006">
    <property type="entry name" value="CheY-like_superfamily"/>
</dbReference>
<feature type="modified residue" description="4-aspartylphosphate" evidence="3">
    <location>
        <position position="200"/>
    </location>
</feature>
<evidence type="ECO:0000259" key="4">
    <source>
        <dbReference type="PROSITE" id="PS50110"/>
    </source>
</evidence>
<organism evidence="5 6">
    <name type="scientific">Gemmobacter megaterium</name>
    <dbReference type="NCBI Taxonomy" id="1086013"/>
    <lineage>
        <taxon>Bacteria</taxon>
        <taxon>Pseudomonadati</taxon>
        <taxon>Pseudomonadota</taxon>
        <taxon>Alphaproteobacteria</taxon>
        <taxon>Rhodobacterales</taxon>
        <taxon>Paracoccaceae</taxon>
        <taxon>Gemmobacter</taxon>
    </lineage>
</organism>
<dbReference type="OrthoDB" id="7873557at2"/>
<name>A0A1N7MA17_9RHOB</name>
<keyword evidence="1 3" id="KW-0597">Phosphoprotein</keyword>
<dbReference type="AlphaFoldDB" id="A0A1N7MA17"/>
<keyword evidence="2" id="KW-0902">Two-component regulatory system</keyword>
<dbReference type="PROSITE" id="PS50110">
    <property type="entry name" value="RESPONSE_REGULATORY"/>
    <property type="match status" value="1"/>
</dbReference>
<dbReference type="PANTHER" id="PTHR45339:SF1">
    <property type="entry name" value="HYBRID SIGNAL TRANSDUCTION HISTIDINE KINASE J"/>
    <property type="match status" value="1"/>
</dbReference>
<dbReference type="PANTHER" id="PTHR45339">
    <property type="entry name" value="HYBRID SIGNAL TRANSDUCTION HISTIDINE KINASE J"/>
    <property type="match status" value="1"/>
</dbReference>
<dbReference type="STRING" id="1086013.SAMN05421774_102533"/>
<dbReference type="SUPFAM" id="SSF52172">
    <property type="entry name" value="CheY-like"/>
    <property type="match status" value="1"/>
</dbReference>
<dbReference type="Proteomes" id="UP000186141">
    <property type="component" value="Unassembled WGS sequence"/>
</dbReference>
<evidence type="ECO:0000313" key="5">
    <source>
        <dbReference type="EMBL" id="SIS82920.1"/>
    </source>
</evidence>
<dbReference type="CDD" id="cd17546">
    <property type="entry name" value="REC_hyHK_CKI1_RcsC-like"/>
    <property type="match status" value="1"/>
</dbReference>
<evidence type="ECO:0000256" key="3">
    <source>
        <dbReference type="PROSITE-ProRule" id="PRU00169"/>
    </source>
</evidence>
<protein>
    <submittedName>
        <fullName evidence="5">CheY chemotaxis protein or a CheY-like REC (Receiver) domain</fullName>
    </submittedName>
</protein>
<evidence type="ECO:0000256" key="2">
    <source>
        <dbReference type="ARBA" id="ARBA00023012"/>
    </source>
</evidence>
<dbReference type="Gene3D" id="3.40.50.2300">
    <property type="match status" value="1"/>
</dbReference>
<evidence type="ECO:0000313" key="6">
    <source>
        <dbReference type="Proteomes" id="UP000186141"/>
    </source>
</evidence>
<dbReference type="EMBL" id="FTOT01000002">
    <property type="protein sequence ID" value="SIS82920.1"/>
    <property type="molecule type" value="Genomic_DNA"/>
</dbReference>
<evidence type="ECO:0000256" key="1">
    <source>
        <dbReference type="ARBA" id="ARBA00022553"/>
    </source>
</evidence>
<dbReference type="Pfam" id="PF00072">
    <property type="entry name" value="Response_reg"/>
    <property type="match status" value="1"/>
</dbReference>
<keyword evidence="6" id="KW-1185">Reference proteome</keyword>
<accession>A0A1N7MA17</accession>
<dbReference type="SMART" id="SM00448">
    <property type="entry name" value="REC"/>
    <property type="match status" value="1"/>
</dbReference>
<dbReference type="RefSeq" id="WP_076529705.1">
    <property type="nucleotide sequence ID" value="NZ_BMEH01000002.1"/>
</dbReference>